<evidence type="ECO:0000313" key="2">
    <source>
        <dbReference type="EMBL" id="NKX53183.1"/>
    </source>
</evidence>
<evidence type="ECO:0000313" key="3">
    <source>
        <dbReference type="Proteomes" id="UP000544090"/>
    </source>
</evidence>
<name>A0A7X6K595_9MICC</name>
<reference evidence="2 3" key="1">
    <citation type="submission" date="2020-04" db="EMBL/GenBank/DDBJ databases">
        <title>Arthrobacter sp. nov.</title>
        <authorList>
            <person name="Liu S."/>
        </authorList>
    </citation>
    <scope>NUCLEOTIDE SEQUENCE [LARGE SCALE GENOMIC DNA]</scope>
    <source>
        <strain evidence="2 3">E918</strain>
    </source>
</reference>
<feature type="transmembrane region" description="Helical" evidence="1">
    <location>
        <begin position="43"/>
        <end position="63"/>
    </location>
</feature>
<comment type="caution">
    <text evidence="2">The sequence shown here is derived from an EMBL/GenBank/DDBJ whole genome shotgun (WGS) entry which is preliminary data.</text>
</comment>
<protein>
    <submittedName>
        <fullName evidence="2">Uncharacterized protein</fullName>
    </submittedName>
</protein>
<keyword evidence="3" id="KW-1185">Reference proteome</keyword>
<accession>A0A7X6K595</accession>
<gene>
    <name evidence="2" type="ORF">HGG74_01260</name>
</gene>
<feature type="transmembrane region" description="Helical" evidence="1">
    <location>
        <begin position="20"/>
        <end position="37"/>
    </location>
</feature>
<feature type="transmembrane region" description="Helical" evidence="1">
    <location>
        <begin position="75"/>
        <end position="99"/>
    </location>
</feature>
<dbReference type="RefSeq" id="WP_168484525.1">
    <property type="nucleotide sequence ID" value="NZ_JAAZSQ010000001.1"/>
</dbReference>
<sequence>MREQTRPQPAAELQSSTALFLRMLLLLVLATLLAYPLPLPWKVVAPVLGIATAVVAIIGLRRAVRARATGTLRTVFILGLVVSLFFILTSLAQVVFWPLTADYEQCIRSALTQTAQDRCMAEYEQRLQDLSTFLRR</sequence>
<keyword evidence="1" id="KW-1133">Transmembrane helix</keyword>
<keyword evidence="1" id="KW-0812">Transmembrane</keyword>
<evidence type="ECO:0000256" key="1">
    <source>
        <dbReference type="SAM" id="Phobius"/>
    </source>
</evidence>
<dbReference type="Proteomes" id="UP000544090">
    <property type="component" value="Unassembled WGS sequence"/>
</dbReference>
<organism evidence="2 3">
    <name type="scientific">Arthrobacter mobilis</name>
    <dbReference type="NCBI Taxonomy" id="2724944"/>
    <lineage>
        <taxon>Bacteria</taxon>
        <taxon>Bacillati</taxon>
        <taxon>Actinomycetota</taxon>
        <taxon>Actinomycetes</taxon>
        <taxon>Micrococcales</taxon>
        <taxon>Micrococcaceae</taxon>
        <taxon>Arthrobacter</taxon>
    </lineage>
</organism>
<keyword evidence="1" id="KW-0472">Membrane</keyword>
<proteinExistence type="predicted"/>
<dbReference type="AlphaFoldDB" id="A0A7X6K595"/>
<dbReference type="EMBL" id="JAAZSQ010000001">
    <property type="protein sequence ID" value="NKX53183.1"/>
    <property type="molecule type" value="Genomic_DNA"/>
</dbReference>